<evidence type="ECO:0000313" key="7">
    <source>
        <dbReference type="Proteomes" id="UP001161247"/>
    </source>
</evidence>
<dbReference type="GO" id="GO:0080044">
    <property type="term" value="F:quercetin 7-O-glucosyltransferase activity"/>
    <property type="evidence" value="ECO:0007669"/>
    <property type="project" value="TreeGrafter"/>
</dbReference>
<comment type="similarity">
    <text evidence="1 4">Belongs to the UDP-glycosyltransferase family.</text>
</comment>
<sequence>MENGNLRKGHCLILPYPLQGHVNPLLQFSKRLRFKGAQITLVHTKSFINRIKDSSATSLFPSETISDGFDEGGVQQAGNFQLYFSRFQEVGSRTLGELIEKLRDSGSPVDCVVYDAFLPWVLDVAKKYGVAGAVFFTQSCAVGDIYYHVCKGVVKLPLDDHRRYYEIPGLPVLERSDFPSFVTAPEIYPAAREMVINQFSNVDKADWVLFNTLYKLEQEVIDWMSKLWPAIRPVGPTVPSMYLDKRLQDDNDYGMNIFKPMGDTCRKWLEQRANKSVVYVSFGSLAALNSEAMKELAWGLKMSNKYFLWVVRSSEESKLPENFVEENSEKGLIVSWCPQLEVLSNESTGCFVTHCGWNSTLEALSLGVPLVAMPQWTDQTTNAKFVEDVWEIGIKAGADGNGIVRKEMIDKCIKEVMEGKRGEKIKENARKWKEWTLEAAHEGGSSDKNIDEFVSKCKLGPYPKS</sequence>
<evidence type="ECO:0000256" key="4">
    <source>
        <dbReference type="RuleBase" id="RU003718"/>
    </source>
</evidence>
<evidence type="ECO:0000256" key="5">
    <source>
        <dbReference type="RuleBase" id="RU362057"/>
    </source>
</evidence>
<dbReference type="InterPro" id="IPR035595">
    <property type="entry name" value="UDP_glycos_trans_CS"/>
</dbReference>
<keyword evidence="3 4" id="KW-0808">Transferase</keyword>
<dbReference type="PROSITE" id="PS00375">
    <property type="entry name" value="UDPGT"/>
    <property type="match status" value="1"/>
</dbReference>
<dbReference type="GO" id="GO:0080043">
    <property type="term" value="F:quercetin 3-O-glucosyltransferase activity"/>
    <property type="evidence" value="ECO:0007669"/>
    <property type="project" value="TreeGrafter"/>
</dbReference>
<keyword evidence="7" id="KW-1185">Reference proteome</keyword>
<dbReference type="FunFam" id="3.40.50.2000:FF:000057">
    <property type="entry name" value="Glycosyltransferase"/>
    <property type="match status" value="1"/>
</dbReference>
<keyword evidence="2 4" id="KW-0328">Glycosyltransferase</keyword>
<dbReference type="PANTHER" id="PTHR11926">
    <property type="entry name" value="GLUCOSYL/GLUCURONOSYL TRANSFERASES"/>
    <property type="match status" value="1"/>
</dbReference>
<reference evidence="6" key="1">
    <citation type="submission" date="2023-03" db="EMBL/GenBank/DDBJ databases">
        <authorList>
            <person name="Julca I."/>
        </authorList>
    </citation>
    <scope>NUCLEOTIDE SEQUENCE</scope>
</reference>
<dbReference type="SUPFAM" id="SSF53756">
    <property type="entry name" value="UDP-Glycosyltransferase/glycogen phosphorylase"/>
    <property type="match status" value="1"/>
</dbReference>
<evidence type="ECO:0000256" key="3">
    <source>
        <dbReference type="ARBA" id="ARBA00022679"/>
    </source>
</evidence>
<dbReference type="CDD" id="cd03784">
    <property type="entry name" value="GT1_Gtf-like"/>
    <property type="match status" value="1"/>
</dbReference>
<dbReference type="Gene3D" id="3.40.50.2000">
    <property type="entry name" value="Glycogen Phosphorylase B"/>
    <property type="match status" value="2"/>
</dbReference>
<dbReference type="Pfam" id="PF00201">
    <property type="entry name" value="UDPGT"/>
    <property type="match status" value="1"/>
</dbReference>
<protein>
    <recommendedName>
        <fullName evidence="5">Glycosyltransferase</fullName>
        <ecNumber evidence="5">2.4.1.-</ecNumber>
    </recommendedName>
</protein>
<dbReference type="Proteomes" id="UP001161247">
    <property type="component" value="Chromosome 2"/>
</dbReference>
<gene>
    <name evidence="6" type="ORF">OLC1_LOCUS5904</name>
</gene>
<proteinExistence type="inferred from homology"/>
<dbReference type="PANTHER" id="PTHR11926:SF1553">
    <property type="entry name" value="GLYCOSYLTRANSFERASE"/>
    <property type="match status" value="1"/>
</dbReference>
<organism evidence="6 7">
    <name type="scientific">Oldenlandia corymbosa var. corymbosa</name>
    <dbReference type="NCBI Taxonomy" id="529605"/>
    <lineage>
        <taxon>Eukaryota</taxon>
        <taxon>Viridiplantae</taxon>
        <taxon>Streptophyta</taxon>
        <taxon>Embryophyta</taxon>
        <taxon>Tracheophyta</taxon>
        <taxon>Spermatophyta</taxon>
        <taxon>Magnoliopsida</taxon>
        <taxon>eudicotyledons</taxon>
        <taxon>Gunneridae</taxon>
        <taxon>Pentapetalae</taxon>
        <taxon>asterids</taxon>
        <taxon>lamiids</taxon>
        <taxon>Gentianales</taxon>
        <taxon>Rubiaceae</taxon>
        <taxon>Rubioideae</taxon>
        <taxon>Spermacoceae</taxon>
        <taxon>Hedyotis-Oldenlandia complex</taxon>
        <taxon>Oldenlandia</taxon>
    </lineage>
</organism>
<evidence type="ECO:0000256" key="2">
    <source>
        <dbReference type="ARBA" id="ARBA00022676"/>
    </source>
</evidence>
<dbReference type="EMBL" id="OX459119">
    <property type="protein sequence ID" value="CAI9094815.1"/>
    <property type="molecule type" value="Genomic_DNA"/>
</dbReference>
<dbReference type="AlphaFoldDB" id="A0AAV1CIE8"/>
<dbReference type="InterPro" id="IPR002213">
    <property type="entry name" value="UDP_glucos_trans"/>
</dbReference>
<evidence type="ECO:0000313" key="6">
    <source>
        <dbReference type="EMBL" id="CAI9094815.1"/>
    </source>
</evidence>
<accession>A0AAV1CIE8</accession>
<dbReference type="EC" id="2.4.1.-" evidence="5"/>
<dbReference type="FunFam" id="3.40.50.2000:FF:000019">
    <property type="entry name" value="Glycosyltransferase"/>
    <property type="match status" value="1"/>
</dbReference>
<name>A0AAV1CIE8_OLDCO</name>
<evidence type="ECO:0000256" key="1">
    <source>
        <dbReference type="ARBA" id="ARBA00009995"/>
    </source>
</evidence>